<dbReference type="AlphaFoldDB" id="A0AAV2CHX8"/>
<dbReference type="EMBL" id="OZ034813">
    <property type="protein sequence ID" value="CAL1355923.1"/>
    <property type="molecule type" value="Genomic_DNA"/>
</dbReference>
<evidence type="ECO:0000313" key="2">
    <source>
        <dbReference type="Proteomes" id="UP001497516"/>
    </source>
</evidence>
<sequence length="177" mass="19615">MLQFYYFPLQIRRRQEIIRRQPLNIEIHLVDLPRLLHPPPLVLHGVAVPEERGHRLPSVRHVDPFDAAVVPDEGGDVGLPEDAVVGPHRLDHLHQLGVAELDEQPGLVAEVAPNGVVEDLGAGRALELEDGVVGVELEDEAVLVLDLLLADEGRLDEQFGHAPGVQSLVFRHQSWRS</sequence>
<dbReference type="Proteomes" id="UP001497516">
    <property type="component" value="Chromosome 1"/>
</dbReference>
<keyword evidence="2" id="KW-1185">Reference proteome</keyword>
<proteinExistence type="predicted"/>
<reference evidence="1 2" key="1">
    <citation type="submission" date="2024-04" db="EMBL/GenBank/DDBJ databases">
        <authorList>
            <person name="Fracassetti M."/>
        </authorList>
    </citation>
    <scope>NUCLEOTIDE SEQUENCE [LARGE SCALE GENOMIC DNA]</scope>
</reference>
<organism evidence="1 2">
    <name type="scientific">Linum trigynum</name>
    <dbReference type="NCBI Taxonomy" id="586398"/>
    <lineage>
        <taxon>Eukaryota</taxon>
        <taxon>Viridiplantae</taxon>
        <taxon>Streptophyta</taxon>
        <taxon>Embryophyta</taxon>
        <taxon>Tracheophyta</taxon>
        <taxon>Spermatophyta</taxon>
        <taxon>Magnoliopsida</taxon>
        <taxon>eudicotyledons</taxon>
        <taxon>Gunneridae</taxon>
        <taxon>Pentapetalae</taxon>
        <taxon>rosids</taxon>
        <taxon>fabids</taxon>
        <taxon>Malpighiales</taxon>
        <taxon>Linaceae</taxon>
        <taxon>Linum</taxon>
    </lineage>
</organism>
<name>A0AAV2CHX8_9ROSI</name>
<protein>
    <submittedName>
        <fullName evidence="1">Uncharacterized protein</fullName>
    </submittedName>
</protein>
<accession>A0AAV2CHX8</accession>
<gene>
    <name evidence="1" type="ORF">LTRI10_LOCUS3654</name>
</gene>
<evidence type="ECO:0000313" key="1">
    <source>
        <dbReference type="EMBL" id="CAL1355923.1"/>
    </source>
</evidence>